<accession>A0A086AJE1</accession>
<dbReference type="STRING" id="991.IW20_10025"/>
<dbReference type="AlphaFoldDB" id="A0A086AJE1"/>
<dbReference type="eggNOG" id="ENOG502ZAHW">
    <property type="taxonomic scope" value="Bacteria"/>
</dbReference>
<keyword evidence="5" id="KW-1185">Reference proteome</keyword>
<evidence type="ECO:0000313" key="5">
    <source>
        <dbReference type="Proteomes" id="UP000198424"/>
    </source>
</evidence>
<comment type="caution">
    <text evidence="2">The sequence shown here is derived from an EMBL/GenBank/DDBJ whole genome shotgun (WGS) entry which is preliminary data.</text>
</comment>
<gene>
    <name evidence="3" type="ORF">B0A62_10480</name>
    <name evidence="2" type="ORF">IW20_10025</name>
</gene>
<dbReference type="Proteomes" id="UP000198424">
    <property type="component" value="Unassembled WGS sequence"/>
</dbReference>
<evidence type="ECO:0000259" key="1">
    <source>
        <dbReference type="Pfam" id="PF15615"/>
    </source>
</evidence>
<protein>
    <recommendedName>
        <fullName evidence="1">TerB-C domain-containing protein</fullName>
    </recommendedName>
</protein>
<dbReference type="OrthoDB" id="1272986at2"/>
<sequence length="584" mass="69306">MDNSIIDVTGESYDLSNNLSRNSNVPYWGHQYVYSYSEINSATSQQRVFYKTYKFNFLNNIYTNLEGNNNYAFILLFDLLNEYENHKNTIRLEKQLKELRIYHPKTKSYCVSYLVKKLLEHSLHKDVERIRKEENYYDDYSGYDYLKLGAQFRVKLDLNDADVELLNKVWNPENNFFSIEFCGLEVVKFYLYVIKKIEEKYEKESSSLNQELDKVADSIACKHYNYRKGSSNYKYSIETIINELHSNIFKYCENVVRESFGHKRKLNVDLQYTSDLIIEEYNNRIILRLKKIMQIYLPTINQPDENTDFELNAQNTTRWKIKFDELVSKYNSDSKIFIQEIINLGAQNKNNPSVENIFYEASKFISSYDKEDALTLYVYYIYYDLNSVKFDNKQLNSTVLKKLFKTTEQLNEFQIIISHFVQDKDLEKALKLIPSVYAAKRKKIQLDRQAIQDVHDKHSGTVELLNEYLRDEDDVQEVEKPQEANNEMLLQMMPKSEEIQTSSFEDSINFTKIQQEILDIFSKANLSILQADFEIVAKSKGMFKNQLIESINEICYETLDDILIEEEEDFYIINETYFNRILAK</sequence>
<dbReference type="Pfam" id="PF15615">
    <property type="entry name" value="TerB_C"/>
    <property type="match status" value="1"/>
</dbReference>
<dbReference type="Proteomes" id="UP000028712">
    <property type="component" value="Unassembled WGS sequence"/>
</dbReference>
<evidence type="ECO:0000313" key="3">
    <source>
        <dbReference type="EMBL" id="OXA94605.1"/>
    </source>
</evidence>
<dbReference type="RefSeq" id="WP_035621376.1">
    <property type="nucleotide sequence ID" value="NZ_JBEWQG010000005.1"/>
</dbReference>
<feature type="domain" description="TerB-C" evidence="1">
    <location>
        <begin position="436"/>
        <end position="581"/>
    </location>
</feature>
<proteinExistence type="predicted"/>
<name>A0A086AJE1_FLAHY</name>
<reference evidence="2 4" key="1">
    <citation type="submission" date="2014-07" db="EMBL/GenBank/DDBJ databases">
        <title>Genome of Flavobacterium hydatis DSM 2063.</title>
        <authorList>
            <person name="Pipes S.E."/>
            <person name="Stropko S.J."/>
            <person name="Newman J.D."/>
        </authorList>
    </citation>
    <scope>NUCLEOTIDE SEQUENCE [LARGE SCALE GENOMIC DNA]</scope>
    <source>
        <strain evidence="2 4">DSM 2063</strain>
    </source>
</reference>
<dbReference type="EMBL" id="JPRM01000013">
    <property type="protein sequence ID" value="KFF16805.1"/>
    <property type="molecule type" value="Genomic_DNA"/>
</dbReference>
<dbReference type="InterPro" id="IPR028932">
    <property type="entry name" value="TerB-C"/>
</dbReference>
<organism evidence="2 4">
    <name type="scientific">Flavobacterium hydatis</name>
    <name type="common">Cytophaga aquatilis</name>
    <dbReference type="NCBI Taxonomy" id="991"/>
    <lineage>
        <taxon>Bacteria</taxon>
        <taxon>Pseudomonadati</taxon>
        <taxon>Bacteroidota</taxon>
        <taxon>Flavobacteriia</taxon>
        <taxon>Flavobacteriales</taxon>
        <taxon>Flavobacteriaceae</taxon>
        <taxon>Flavobacterium</taxon>
    </lineage>
</organism>
<dbReference type="EMBL" id="MUGY01000009">
    <property type="protein sequence ID" value="OXA94605.1"/>
    <property type="molecule type" value="Genomic_DNA"/>
</dbReference>
<evidence type="ECO:0000313" key="4">
    <source>
        <dbReference type="Proteomes" id="UP000028712"/>
    </source>
</evidence>
<evidence type="ECO:0000313" key="2">
    <source>
        <dbReference type="EMBL" id="KFF16805.1"/>
    </source>
</evidence>
<reference evidence="3 5" key="2">
    <citation type="submission" date="2016-11" db="EMBL/GenBank/DDBJ databases">
        <title>Whole genomes of Flavobacteriaceae.</title>
        <authorList>
            <person name="Stine C."/>
            <person name="Li C."/>
            <person name="Tadesse D."/>
        </authorList>
    </citation>
    <scope>NUCLEOTIDE SEQUENCE [LARGE SCALE GENOMIC DNA]</scope>
    <source>
        <strain evidence="3 5">ATCC 29551</strain>
    </source>
</reference>